<dbReference type="AlphaFoldDB" id="A0A6M3LIG0"/>
<proteinExistence type="predicted"/>
<reference evidence="1" key="1">
    <citation type="submission" date="2020-03" db="EMBL/GenBank/DDBJ databases">
        <title>The deep terrestrial virosphere.</title>
        <authorList>
            <person name="Holmfeldt K."/>
            <person name="Nilsson E."/>
            <person name="Simone D."/>
            <person name="Lopez-Fernandez M."/>
            <person name="Wu X."/>
            <person name="de Brujin I."/>
            <person name="Lundin D."/>
            <person name="Andersson A."/>
            <person name="Bertilsson S."/>
            <person name="Dopson M."/>
        </authorList>
    </citation>
    <scope>NUCLEOTIDE SEQUENCE</scope>
    <source>
        <strain evidence="1">MM415B03820</strain>
    </source>
</reference>
<name>A0A6M3LIG0_9ZZZZ</name>
<sequence>MTVRLFANTKRYIGLSSDTKPTSCLVGAFFWEYDTGNLFVTPDGGTTWAEYTQPNL</sequence>
<evidence type="ECO:0000313" key="1">
    <source>
        <dbReference type="EMBL" id="QJA94580.1"/>
    </source>
</evidence>
<evidence type="ECO:0008006" key="2">
    <source>
        <dbReference type="Google" id="ProtNLM"/>
    </source>
</evidence>
<organism evidence="1">
    <name type="scientific">viral metagenome</name>
    <dbReference type="NCBI Taxonomy" id="1070528"/>
    <lineage>
        <taxon>unclassified sequences</taxon>
        <taxon>metagenomes</taxon>
        <taxon>organismal metagenomes</taxon>
    </lineage>
</organism>
<gene>
    <name evidence="1" type="ORF">MM415B03820_0002</name>
</gene>
<accession>A0A6M3LIG0</accession>
<dbReference type="EMBL" id="MT143244">
    <property type="protein sequence ID" value="QJA94580.1"/>
    <property type="molecule type" value="Genomic_DNA"/>
</dbReference>
<protein>
    <recommendedName>
        <fullName evidence="2">Photosynthesis system II assembly factor Ycf48/Hcf136-like domain-containing protein</fullName>
    </recommendedName>
</protein>